<dbReference type="AlphaFoldDB" id="A0A8K0G7H7"/>
<accession>A0A8K0G7H7</accession>
<dbReference type="SMART" id="SM00271">
    <property type="entry name" value="DnaJ"/>
    <property type="match status" value="1"/>
</dbReference>
<dbReference type="SUPFAM" id="SSF46565">
    <property type="entry name" value="Chaperone J-domain"/>
    <property type="match status" value="1"/>
</dbReference>
<dbReference type="PANTHER" id="PTHR44500:SF1">
    <property type="entry name" value="DNAJ HOMOLOG SUBFAMILY C MEMBER 12"/>
    <property type="match status" value="1"/>
</dbReference>
<dbReference type="InterPro" id="IPR029827">
    <property type="entry name" value="JDP1-like"/>
</dbReference>
<dbReference type="CDD" id="cd06257">
    <property type="entry name" value="DnaJ"/>
    <property type="match status" value="1"/>
</dbReference>
<reference evidence="3" key="1">
    <citation type="submission" date="2019-08" db="EMBL/GenBank/DDBJ databases">
        <title>The genome of the North American firefly Photinus pyralis.</title>
        <authorList>
            <consortium name="Photinus pyralis genome working group"/>
            <person name="Fallon T.R."/>
            <person name="Sander Lower S.E."/>
            <person name="Weng J.-K."/>
        </authorList>
    </citation>
    <scope>NUCLEOTIDE SEQUENCE</scope>
    <source>
        <strain evidence="3">TRF0915ILg1</strain>
        <tissue evidence="3">Whole body</tissue>
    </source>
</reference>
<dbReference type="PANTHER" id="PTHR44500">
    <property type="entry name" value="DNAJ HOMOLOG SUBFAMILY C MEMBER 12"/>
    <property type="match status" value="1"/>
</dbReference>
<dbReference type="GO" id="GO:0005737">
    <property type="term" value="C:cytoplasm"/>
    <property type="evidence" value="ECO:0007669"/>
    <property type="project" value="TreeGrafter"/>
</dbReference>
<evidence type="ECO:0000313" key="4">
    <source>
        <dbReference type="Proteomes" id="UP000801492"/>
    </source>
</evidence>
<gene>
    <name evidence="3" type="ORF">ILUMI_11695</name>
</gene>
<comment type="caution">
    <text evidence="3">The sequence shown here is derived from an EMBL/GenBank/DDBJ whole genome shotgun (WGS) entry which is preliminary data.</text>
</comment>
<dbReference type="InterPro" id="IPR001623">
    <property type="entry name" value="DnaJ_domain"/>
</dbReference>
<sequence length="224" mass="25925">MSVDQILNYKRSEDEDYYAILGCDEHSSLEQILAEYKVRALQYHPDKNEGNKEAEEKFQKLQEAKDTLCDPAKKLNYDKWKNSGITISYKQWLGMKEHVHQYITGKENIVADTLSRAPLHSGFQTKEEQRNAHIFKTNIIKYLQVTTQRMESIKEETAKDPALQQLKKYITEGWPQHIDVDSCGILLFNNQFMISPSGQDDVGCFPTKIERYGALPSVKVLLDY</sequence>
<evidence type="ECO:0000259" key="2">
    <source>
        <dbReference type="PROSITE" id="PS50076"/>
    </source>
</evidence>
<organism evidence="3 4">
    <name type="scientific">Ignelater luminosus</name>
    <name type="common">Cucubano</name>
    <name type="synonym">Pyrophorus luminosus</name>
    <dbReference type="NCBI Taxonomy" id="2038154"/>
    <lineage>
        <taxon>Eukaryota</taxon>
        <taxon>Metazoa</taxon>
        <taxon>Ecdysozoa</taxon>
        <taxon>Arthropoda</taxon>
        <taxon>Hexapoda</taxon>
        <taxon>Insecta</taxon>
        <taxon>Pterygota</taxon>
        <taxon>Neoptera</taxon>
        <taxon>Endopterygota</taxon>
        <taxon>Coleoptera</taxon>
        <taxon>Polyphaga</taxon>
        <taxon>Elateriformia</taxon>
        <taxon>Elateroidea</taxon>
        <taxon>Elateridae</taxon>
        <taxon>Agrypninae</taxon>
        <taxon>Pyrophorini</taxon>
        <taxon>Ignelater</taxon>
    </lineage>
</organism>
<dbReference type="Gene3D" id="1.10.287.110">
    <property type="entry name" value="DnaJ domain"/>
    <property type="match status" value="1"/>
</dbReference>
<dbReference type="InterPro" id="IPR036869">
    <property type="entry name" value="J_dom_sf"/>
</dbReference>
<dbReference type="EMBL" id="VTPC01006950">
    <property type="protein sequence ID" value="KAF2894495.1"/>
    <property type="molecule type" value="Genomic_DNA"/>
</dbReference>
<evidence type="ECO:0000256" key="1">
    <source>
        <dbReference type="ARBA" id="ARBA00023186"/>
    </source>
</evidence>
<name>A0A8K0G7H7_IGNLU</name>
<evidence type="ECO:0000313" key="3">
    <source>
        <dbReference type="EMBL" id="KAF2894495.1"/>
    </source>
</evidence>
<dbReference type="PRINTS" id="PR00625">
    <property type="entry name" value="JDOMAIN"/>
</dbReference>
<protein>
    <recommendedName>
        <fullName evidence="2">J domain-containing protein</fullName>
    </recommendedName>
</protein>
<keyword evidence="1" id="KW-0143">Chaperone</keyword>
<feature type="domain" description="J" evidence="2">
    <location>
        <begin position="16"/>
        <end position="81"/>
    </location>
</feature>
<dbReference type="Proteomes" id="UP000801492">
    <property type="component" value="Unassembled WGS sequence"/>
</dbReference>
<proteinExistence type="predicted"/>
<dbReference type="PROSITE" id="PS50076">
    <property type="entry name" value="DNAJ_2"/>
    <property type="match status" value="1"/>
</dbReference>
<dbReference type="Pfam" id="PF00226">
    <property type="entry name" value="DnaJ"/>
    <property type="match status" value="1"/>
</dbReference>
<dbReference type="OrthoDB" id="436519at2759"/>
<keyword evidence="4" id="KW-1185">Reference proteome</keyword>